<feature type="domain" description="Reverse transcriptase" evidence="1">
    <location>
        <begin position="159"/>
        <end position="260"/>
    </location>
</feature>
<reference evidence="2 3" key="1">
    <citation type="submission" date="2019-09" db="EMBL/GenBank/DDBJ databases">
        <title>Bird 10,000 Genomes (B10K) Project - Family phase.</title>
        <authorList>
            <person name="Zhang G."/>
        </authorList>
    </citation>
    <scope>NUCLEOTIDE SEQUENCE [LARGE SCALE GENOMIC DNA]</scope>
    <source>
        <strain evidence="2">B10K-DU-029-51</strain>
    </source>
</reference>
<dbReference type="Proteomes" id="UP000570592">
    <property type="component" value="Unassembled WGS sequence"/>
</dbReference>
<gene>
    <name evidence="2" type="primary">Po11</name>
    <name evidence="2" type="ORF">PARPUN_R04128</name>
</gene>
<feature type="non-terminal residue" evidence="2">
    <location>
        <position position="266"/>
    </location>
</feature>
<organism evidence="2 3">
    <name type="scientific">Pardalotus punctatus</name>
    <name type="common">spotted pardalote</name>
    <dbReference type="NCBI Taxonomy" id="254575"/>
    <lineage>
        <taxon>Eukaryota</taxon>
        <taxon>Metazoa</taxon>
        <taxon>Chordata</taxon>
        <taxon>Craniata</taxon>
        <taxon>Vertebrata</taxon>
        <taxon>Euteleostomi</taxon>
        <taxon>Archelosauria</taxon>
        <taxon>Archosauria</taxon>
        <taxon>Dinosauria</taxon>
        <taxon>Saurischia</taxon>
        <taxon>Theropoda</taxon>
        <taxon>Coelurosauria</taxon>
        <taxon>Aves</taxon>
        <taxon>Neognathae</taxon>
        <taxon>Neoaves</taxon>
        <taxon>Telluraves</taxon>
        <taxon>Australaves</taxon>
        <taxon>Passeriformes</taxon>
        <taxon>Meliphagoidea</taxon>
        <taxon>Pardalotidae</taxon>
        <taxon>Pardalotus</taxon>
    </lineage>
</organism>
<protein>
    <submittedName>
        <fullName evidence="2">PO11 protein</fullName>
    </submittedName>
</protein>
<keyword evidence="3" id="KW-1185">Reference proteome</keyword>
<evidence type="ECO:0000313" key="2">
    <source>
        <dbReference type="EMBL" id="NXU09502.1"/>
    </source>
</evidence>
<sequence>KAQLELNLATFVKDNKKCFYKYINGKRKGKNNLSSLLDTGGNLVTADGEKVEVFNTFFASVFIGKTACPQDNCPPALVDGVREQDGPPVIQEEAIREPLSCSDVHKSMGPNGIHPRVMRELADELVKLLSIVYQQSCLTGEVLDDWKLANVMPIYKKGRKEDPGNYRPGSLTSVLGKVTEQFIVSAITKHLQDGRGIRPSHHGFRTGRLCLTNPLSFYDQLTCLVFVGRAVDVVYLDFSKTFYTVFHSKLPEKLAAHGSDWCTLLW</sequence>
<evidence type="ECO:0000259" key="1">
    <source>
        <dbReference type="Pfam" id="PF00078"/>
    </source>
</evidence>
<feature type="non-terminal residue" evidence="2">
    <location>
        <position position="1"/>
    </location>
</feature>
<comment type="caution">
    <text evidence="2">The sequence shown here is derived from an EMBL/GenBank/DDBJ whole genome shotgun (WGS) entry which is preliminary data.</text>
</comment>
<dbReference type="PANTHER" id="PTHR33395:SF22">
    <property type="entry name" value="REVERSE TRANSCRIPTASE DOMAIN-CONTAINING PROTEIN"/>
    <property type="match status" value="1"/>
</dbReference>
<dbReference type="GO" id="GO:0031012">
    <property type="term" value="C:extracellular matrix"/>
    <property type="evidence" value="ECO:0007669"/>
    <property type="project" value="TreeGrafter"/>
</dbReference>
<accession>A0A7L3HVQ6</accession>
<evidence type="ECO:0000313" key="3">
    <source>
        <dbReference type="Proteomes" id="UP000570592"/>
    </source>
</evidence>
<name>A0A7L3HVQ6_9PASS</name>
<dbReference type="GO" id="GO:0061343">
    <property type="term" value="P:cell adhesion involved in heart morphogenesis"/>
    <property type="evidence" value="ECO:0007669"/>
    <property type="project" value="TreeGrafter"/>
</dbReference>
<proteinExistence type="predicted"/>
<dbReference type="EMBL" id="VZTX01004131">
    <property type="protein sequence ID" value="NXU09502.1"/>
    <property type="molecule type" value="Genomic_DNA"/>
</dbReference>
<dbReference type="AlphaFoldDB" id="A0A7L3HVQ6"/>
<dbReference type="GO" id="GO:0007508">
    <property type="term" value="P:larval heart development"/>
    <property type="evidence" value="ECO:0007669"/>
    <property type="project" value="TreeGrafter"/>
</dbReference>
<dbReference type="Pfam" id="PF00078">
    <property type="entry name" value="RVT_1"/>
    <property type="match status" value="1"/>
</dbReference>
<dbReference type="InterPro" id="IPR000477">
    <property type="entry name" value="RT_dom"/>
</dbReference>
<dbReference type="PANTHER" id="PTHR33395">
    <property type="entry name" value="TRANSCRIPTASE, PUTATIVE-RELATED-RELATED"/>
    <property type="match status" value="1"/>
</dbReference>